<dbReference type="AlphaFoldDB" id="A0A4R6Y3X8"/>
<dbReference type="EMBL" id="SNZE01000039">
    <property type="protein sequence ID" value="TDR27774.1"/>
    <property type="molecule type" value="Genomic_DNA"/>
</dbReference>
<evidence type="ECO:0000313" key="2">
    <source>
        <dbReference type="Proteomes" id="UP000294480"/>
    </source>
</evidence>
<protein>
    <submittedName>
        <fullName evidence="1">Uncharacterized protein</fullName>
    </submittedName>
</protein>
<name>A0A4R6Y3X8_9BURK</name>
<reference evidence="1 2" key="1">
    <citation type="submission" date="2019-03" db="EMBL/GenBank/DDBJ databases">
        <title>Genomic Encyclopedia of Type Strains, Phase IV (KMG-IV): sequencing the most valuable type-strain genomes for metagenomic binning, comparative biology and taxonomic classification.</title>
        <authorList>
            <person name="Goeker M."/>
        </authorList>
    </citation>
    <scope>NUCLEOTIDE SEQUENCE [LARGE SCALE GENOMIC DNA]</scope>
    <source>
        <strain evidence="1 2">DSM 102852</strain>
    </source>
</reference>
<comment type="caution">
    <text evidence="1">The sequence shown here is derived from an EMBL/GenBank/DDBJ whole genome shotgun (WGS) entry which is preliminary data.</text>
</comment>
<keyword evidence="2" id="KW-1185">Reference proteome</keyword>
<accession>A0A4R6Y3X8</accession>
<gene>
    <name evidence="1" type="ORF">DFR44_1392</name>
</gene>
<evidence type="ECO:0000313" key="1">
    <source>
        <dbReference type="EMBL" id="TDR27774.1"/>
    </source>
</evidence>
<dbReference type="Proteomes" id="UP000294480">
    <property type="component" value="Unassembled WGS sequence"/>
</dbReference>
<sequence>MYQLKSHYFQLMVNQSYFDRQSYIYYHELTEKLSIIRKKCIDNRIRLEQKYLKNGSIDSKTKLSGLRGLNVCMSSLHLSLTFVYRHLLFQKWWILTINNALSDEDKVRLIEGYLASNKLSYVISLFSSVESFIRTLLREKNHDINNKNFRSCINTLLSEELTTPIKGGIQVLEFFSEIRNTIHNDGTYYSSKNKSRNFKFKDETYTFSNEVRIDFVTWELLIEITDSILSIMIEILDDKNFS</sequence>
<organism evidence="1 2">
    <name type="scientific">Hydromonas duriensis</name>
    <dbReference type="NCBI Taxonomy" id="1527608"/>
    <lineage>
        <taxon>Bacteria</taxon>
        <taxon>Pseudomonadati</taxon>
        <taxon>Pseudomonadota</taxon>
        <taxon>Betaproteobacteria</taxon>
        <taxon>Burkholderiales</taxon>
        <taxon>Burkholderiaceae</taxon>
        <taxon>Hydromonas</taxon>
    </lineage>
</organism>
<proteinExistence type="predicted"/>